<dbReference type="InterPro" id="IPR001680">
    <property type="entry name" value="WD40_rpt"/>
</dbReference>
<organism evidence="5 6">
    <name type="scientific">Gilvimarinus gilvus</name>
    <dbReference type="NCBI Taxonomy" id="3058038"/>
    <lineage>
        <taxon>Bacteria</taxon>
        <taxon>Pseudomonadati</taxon>
        <taxon>Pseudomonadota</taxon>
        <taxon>Gammaproteobacteria</taxon>
        <taxon>Cellvibrionales</taxon>
        <taxon>Cellvibrionaceae</taxon>
        <taxon>Gilvimarinus</taxon>
    </lineage>
</organism>
<dbReference type="EMBL" id="JAXAFO010000013">
    <property type="protein sequence ID" value="MDX6849576.1"/>
    <property type="molecule type" value="Genomic_DNA"/>
</dbReference>
<feature type="signal peptide" evidence="4">
    <location>
        <begin position="1"/>
        <end position="21"/>
    </location>
</feature>
<proteinExistence type="predicted"/>
<dbReference type="PANTHER" id="PTHR19848">
    <property type="entry name" value="WD40 REPEAT PROTEIN"/>
    <property type="match status" value="1"/>
</dbReference>
<evidence type="ECO:0000256" key="4">
    <source>
        <dbReference type="SAM" id="SignalP"/>
    </source>
</evidence>
<evidence type="ECO:0000256" key="2">
    <source>
        <dbReference type="ARBA" id="ARBA00022737"/>
    </source>
</evidence>
<name>A0ABU4RZ85_9GAMM</name>
<protein>
    <submittedName>
        <fullName evidence="5">Uncharacterized protein</fullName>
    </submittedName>
</protein>
<dbReference type="PROSITE" id="PS51257">
    <property type="entry name" value="PROKAR_LIPOPROTEIN"/>
    <property type="match status" value="1"/>
</dbReference>
<feature type="chain" id="PRO_5046983827" evidence="4">
    <location>
        <begin position="22"/>
        <end position="328"/>
    </location>
</feature>
<gene>
    <name evidence="5" type="ORF">SCD92_09400</name>
</gene>
<dbReference type="SMART" id="SM00320">
    <property type="entry name" value="WD40"/>
    <property type="match status" value="4"/>
</dbReference>
<evidence type="ECO:0000313" key="6">
    <source>
        <dbReference type="Proteomes" id="UP001273505"/>
    </source>
</evidence>
<evidence type="ECO:0000313" key="5">
    <source>
        <dbReference type="EMBL" id="MDX6849576.1"/>
    </source>
</evidence>
<keyword evidence="1 3" id="KW-0853">WD repeat</keyword>
<dbReference type="PROSITE" id="PS50082">
    <property type="entry name" value="WD_REPEATS_2"/>
    <property type="match status" value="2"/>
</dbReference>
<dbReference type="InterPro" id="IPR019775">
    <property type="entry name" value="WD40_repeat_CS"/>
</dbReference>
<dbReference type="Gene3D" id="2.130.10.10">
    <property type="entry name" value="YVTN repeat-like/Quinoprotein amine dehydrogenase"/>
    <property type="match status" value="2"/>
</dbReference>
<dbReference type="Pfam" id="PF00400">
    <property type="entry name" value="WD40"/>
    <property type="match status" value="2"/>
</dbReference>
<comment type="caution">
    <text evidence="5">The sequence shown here is derived from an EMBL/GenBank/DDBJ whole genome shotgun (WGS) entry which is preliminary data.</text>
</comment>
<accession>A0ABU4RZ85</accession>
<evidence type="ECO:0000256" key="1">
    <source>
        <dbReference type="ARBA" id="ARBA00022574"/>
    </source>
</evidence>
<dbReference type="RefSeq" id="WP_302724834.1">
    <property type="nucleotide sequence ID" value="NZ_JAULRU010000823.1"/>
</dbReference>
<evidence type="ECO:0000256" key="3">
    <source>
        <dbReference type="PROSITE-ProRule" id="PRU00221"/>
    </source>
</evidence>
<feature type="repeat" description="WD" evidence="3">
    <location>
        <begin position="252"/>
        <end position="286"/>
    </location>
</feature>
<feature type="repeat" description="WD" evidence="3">
    <location>
        <begin position="156"/>
        <end position="197"/>
    </location>
</feature>
<sequence length="328" mass="35660">MNKITSLISLFILSHALTACSPVPEPVDALEVAARTVQAGALSRDGDSAAIGSVYHGASYWDLATQARLFSWNHSEAPDTLVLATDISPDGGWAATVDEQSLVLWNTQTGRSHGFWRLTADVTSVALGRHGNVALLGMLDGRAAFYNVRGGGVYQSFEHAGGVNTVAVTDDLSRALTGGEDFAARLWDSQTGELIMERLYSEPVQLVALTPAGDRAMVAAQYDRVEIIDVASQQALWQLPFTKEKMMRGLSVTAARFSDDGRYLLTGRPDGRVQLWDIDGQAEVYTWQLPKRKAWQPTANAVMDLSFTAFDDQYKAIGSSGFVYTLAY</sequence>
<keyword evidence="4" id="KW-0732">Signal</keyword>
<dbReference type="PROSITE" id="PS00678">
    <property type="entry name" value="WD_REPEATS_1"/>
    <property type="match status" value="2"/>
</dbReference>
<dbReference type="PROSITE" id="PS50294">
    <property type="entry name" value="WD_REPEATS_REGION"/>
    <property type="match status" value="1"/>
</dbReference>
<keyword evidence="6" id="KW-1185">Reference proteome</keyword>
<dbReference type="PANTHER" id="PTHR19848:SF8">
    <property type="entry name" value="F-BOX AND WD REPEAT DOMAIN CONTAINING 7"/>
    <property type="match status" value="1"/>
</dbReference>
<reference evidence="5 6" key="1">
    <citation type="submission" date="2023-11" db="EMBL/GenBank/DDBJ databases">
        <title>Gilvimarinus fulvus sp. nov., isolated from the surface of Kelp.</title>
        <authorList>
            <person name="Sun Y.Y."/>
            <person name="Gong Y."/>
            <person name="Du Z.J."/>
        </authorList>
    </citation>
    <scope>NUCLEOTIDE SEQUENCE [LARGE SCALE GENOMIC DNA]</scope>
    <source>
        <strain evidence="5 6">SDUM040013</strain>
    </source>
</reference>
<dbReference type="InterPro" id="IPR015943">
    <property type="entry name" value="WD40/YVTN_repeat-like_dom_sf"/>
</dbReference>
<keyword evidence="2" id="KW-0677">Repeat</keyword>
<dbReference type="Proteomes" id="UP001273505">
    <property type="component" value="Unassembled WGS sequence"/>
</dbReference>
<dbReference type="InterPro" id="IPR011047">
    <property type="entry name" value="Quinoprotein_ADH-like_sf"/>
</dbReference>
<dbReference type="SUPFAM" id="SSF50998">
    <property type="entry name" value="Quinoprotein alcohol dehydrogenase-like"/>
    <property type="match status" value="1"/>
</dbReference>